<accession>A0ABN1E4X3</accession>
<dbReference type="InterPro" id="IPR010982">
    <property type="entry name" value="Lambda_DNA-bd_dom_sf"/>
</dbReference>
<feature type="domain" description="HTH cro/C1-type" evidence="1">
    <location>
        <begin position="17"/>
        <end position="71"/>
    </location>
</feature>
<dbReference type="Gene3D" id="1.10.260.40">
    <property type="entry name" value="lambda repressor-like DNA-binding domains"/>
    <property type="match status" value="1"/>
</dbReference>
<comment type="caution">
    <text evidence="2">The sequence shown here is derived from an EMBL/GenBank/DDBJ whole genome shotgun (WGS) entry which is preliminary data.</text>
</comment>
<dbReference type="PROSITE" id="PS50943">
    <property type="entry name" value="HTH_CROC1"/>
    <property type="match status" value="1"/>
</dbReference>
<keyword evidence="3" id="KW-1185">Reference proteome</keyword>
<sequence length="287" mass="32103">MTQSDPTVRSQELGDELRALREANTLSLVDAARRIDASGSKLSRIETGISAPSAEDVSGLLVLYGVTGEKRRELLALARESERRGWWQRNHPGFAERQRTLVSLEAKADSIVNFEAIVVPGLLQTGEYTRAIMQGVGVKPESEIEARMVTRLHRHKVLRRERPPRLLAILDELVLHRRIGGGDVLRRQLEFLVEASTLPNINVRVVPNDGLAHPGIEGAFTVLRRSGRSPVIFAETLTSCIFLEDRIEIERYESALRTLSERALDERQSVQLMTDLARRLDSEATGT</sequence>
<name>A0ABN1E4X3_SACER</name>
<evidence type="ECO:0000313" key="2">
    <source>
        <dbReference type="EMBL" id="GAA0559182.1"/>
    </source>
</evidence>
<proteinExistence type="predicted"/>
<organism evidence="2 3">
    <name type="scientific">Saccharopolyspora erythraea</name>
    <name type="common">Streptomyces erythraeus</name>
    <dbReference type="NCBI Taxonomy" id="1836"/>
    <lineage>
        <taxon>Bacteria</taxon>
        <taxon>Bacillati</taxon>
        <taxon>Actinomycetota</taxon>
        <taxon>Actinomycetes</taxon>
        <taxon>Pseudonocardiales</taxon>
        <taxon>Pseudonocardiaceae</taxon>
        <taxon>Saccharopolyspora</taxon>
    </lineage>
</organism>
<dbReference type="InterPro" id="IPR043917">
    <property type="entry name" value="DUF5753"/>
</dbReference>
<dbReference type="SMART" id="SM00530">
    <property type="entry name" value="HTH_XRE"/>
    <property type="match status" value="1"/>
</dbReference>
<dbReference type="EMBL" id="BAAAGS010000080">
    <property type="protein sequence ID" value="GAA0559182.1"/>
    <property type="molecule type" value="Genomic_DNA"/>
</dbReference>
<dbReference type="Proteomes" id="UP001500729">
    <property type="component" value="Unassembled WGS sequence"/>
</dbReference>
<reference evidence="2 3" key="1">
    <citation type="journal article" date="2019" name="Int. J. Syst. Evol. Microbiol.">
        <title>The Global Catalogue of Microorganisms (GCM) 10K type strain sequencing project: providing services to taxonomists for standard genome sequencing and annotation.</title>
        <authorList>
            <consortium name="The Broad Institute Genomics Platform"/>
            <consortium name="The Broad Institute Genome Sequencing Center for Infectious Disease"/>
            <person name="Wu L."/>
            <person name="Ma J."/>
        </authorList>
    </citation>
    <scope>NUCLEOTIDE SEQUENCE [LARGE SCALE GENOMIC DNA]</scope>
    <source>
        <strain evidence="2 3">JCM 10303</strain>
    </source>
</reference>
<dbReference type="Pfam" id="PF19054">
    <property type="entry name" value="DUF5753"/>
    <property type="match status" value="1"/>
</dbReference>
<protein>
    <submittedName>
        <fullName evidence="2">Helix-turn-helix transcriptional regulator</fullName>
    </submittedName>
</protein>
<dbReference type="InterPro" id="IPR001387">
    <property type="entry name" value="Cro/C1-type_HTH"/>
</dbReference>
<evidence type="ECO:0000313" key="3">
    <source>
        <dbReference type="Proteomes" id="UP001500729"/>
    </source>
</evidence>
<gene>
    <name evidence="2" type="ORF">GCM10009533_65640</name>
</gene>
<dbReference type="Pfam" id="PF13560">
    <property type="entry name" value="HTH_31"/>
    <property type="match status" value="1"/>
</dbReference>
<evidence type="ECO:0000259" key="1">
    <source>
        <dbReference type="PROSITE" id="PS50943"/>
    </source>
</evidence>
<dbReference type="SUPFAM" id="SSF47413">
    <property type="entry name" value="lambda repressor-like DNA-binding domains"/>
    <property type="match status" value="1"/>
</dbReference>
<dbReference type="CDD" id="cd00093">
    <property type="entry name" value="HTH_XRE"/>
    <property type="match status" value="1"/>
</dbReference>